<accession>A0A086Y777</accession>
<dbReference type="PANTHER" id="PTHR43821">
    <property type="entry name" value="NAD(P)H NITROREDUCTASE YDJA-RELATED"/>
    <property type="match status" value="1"/>
</dbReference>
<evidence type="ECO:0000256" key="3">
    <source>
        <dbReference type="ARBA" id="ARBA00022643"/>
    </source>
</evidence>
<dbReference type="STRING" id="1105367.CG50_06585"/>
<comment type="similarity">
    <text evidence="1 7">Belongs to the nitroreductase family.</text>
</comment>
<evidence type="ECO:0000256" key="1">
    <source>
        <dbReference type="ARBA" id="ARBA00007118"/>
    </source>
</evidence>
<evidence type="ECO:0000256" key="6">
    <source>
        <dbReference type="ARBA" id="ARBA00023027"/>
    </source>
</evidence>
<dbReference type="Proteomes" id="UP000028824">
    <property type="component" value="Unassembled WGS sequence"/>
</dbReference>
<dbReference type="SUPFAM" id="SSF55469">
    <property type="entry name" value="FMN-dependent nitroreductase-like"/>
    <property type="match status" value="1"/>
</dbReference>
<comment type="caution">
    <text evidence="10">The sequence shown here is derived from an EMBL/GenBank/DDBJ whole genome shotgun (WGS) entry which is preliminary data.</text>
</comment>
<feature type="binding site" description="in other chain" evidence="8">
    <location>
        <begin position="140"/>
        <end position="142"/>
    </location>
    <ligand>
        <name>FMN</name>
        <dbReference type="ChEBI" id="CHEBI:58210"/>
        <note>ligand shared between dimeric partners</note>
    </ligand>
</feature>
<evidence type="ECO:0000256" key="4">
    <source>
        <dbReference type="ARBA" id="ARBA00022857"/>
    </source>
</evidence>
<evidence type="ECO:0000256" key="7">
    <source>
        <dbReference type="PIRNR" id="PIRNR000232"/>
    </source>
</evidence>
<reference evidence="10 11" key="1">
    <citation type="submission" date="2014-03" db="EMBL/GenBank/DDBJ databases">
        <title>Genome of Paenirhodobacter enshiensis DW2-9.</title>
        <authorList>
            <person name="Wang D."/>
            <person name="Wang G."/>
        </authorList>
    </citation>
    <scope>NUCLEOTIDE SEQUENCE [LARGE SCALE GENOMIC DNA]</scope>
    <source>
        <strain evidence="10 11">DW2-9</strain>
    </source>
</reference>
<dbReference type="Gene3D" id="3.40.109.10">
    <property type="entry name" value="NADH Oxidase"/>
    <property type="match status" value="1"/>
</dbReference>
<dbReference type="EC" id="1.-.-.-" evidence="7"/>
<feature type="binding site" evidence="8">
    <location>
        <position position="48"/>
    </location>
    <ligand>
        <name>FMN</name>
        <dbReference type="ChEBI" id="CHEBI:58210"/>
        <note>ligand shared between dimeric partners</note>
    </ligand>
</feature>
<feature type="binding site" evidence="8">
    <location>
        <position position="44"/>
    </location>
    <ligand>
        <name>FMN</name>
        <dbReference type="ChEBI" id="CHEBI:58210"/>
        <note>ligand shared between dimeric partners</note>
    </ligand>
</feature>
<proteinExistence type="inferred from homology"/>
<dbReference type="InterPro" id="IPR026021">
    <property type="entry name" value="YdjA-like"/>
</dbReference>
<evidence type="ECO:0000256" key="2">
    <source>
        <dbReference type="ARBA" id="ARBA00022630"/>
    </source>
</evidence>
<keyword evidence="5 7" id="KW-0560">Oxidoreductase</keyword>
<evidence type="ECO:0000313" key="10">
    <source>
        <dbReference type="EMBL" id="KFI30127.1"/>
    </source>
</evidence>
<dbReference type="EMBL" id="JFZB01000002">
    <property type="protein sequence ID" value="KFI30127.1"/>
    <property type="molecule type" value="Genomic_DNA"/>
</dbReference>
<keyword evidence="2 7" id="KW-0285">Flavoprotein</keyword>
<feature type="binding site" description="in other chain" evidence="8">
    <location>
        <begin position="17"/>
        <end position="19"/>
    </location>
    <ligand>
        <name>FMN</name>
        <dbReference type="ChEBI" id="CHEBI:58210"/>
        <note>ligand shared between dimeric partners</note>
    </ligand>
</feature>
<sequence length="194" mass="20724">MNPAQRNEEALRFLLTRRSRPPKTLHAPVPDRAGLNEILTAGLRVPDHGKIEPWRLVVFERAALDRLAREADVYATAQGIDPGTAAKGASQFAQSPLCIAVIASPKPSEKAPEIEQMLSAGCVCLSLVNAALAAGWGAAWLTGWVAHDRGFAAKAFGLAPDEWVAGLIHIGTQSAEPPERPRPDVAALTTWVAE</sequence>
<evidence type="ECO:0000256" key="8">
    <source>
        <dbReference type="PIRSR" id="PIRSR000232-1"/>
    </source>
</evidence>
<dbReference type="InterPro" id="IPR029479">
    <property type="entry name" value="Nitroreductase"/>
</dbReference>
<dbReference type="AlphaFoldDB" id="A0A086Y777"/>
<dbReference type="PIRSF" id="PIRSF000232">
    <property type="entry name" value="YdjA"/>
    <property type="match status" value="1"/>
</dbReference>
<evidence type="ECO:0000259" key="9">
    <source>
        <dbReference type="Pfam" id="PF00881"/>
    </source>
</evidence>
<keyword evidence="6 7" id="KW-0520">NAD</keyword>
<keyword evidence="11" id="KW-1185">Reference proteome</keyword>
<dbReference type="PANTHER" id="PTHR43821:SF1">
    <property type="entry name" value="NAD(P)H NITROREDUCTASE YDJA-RELATED"/>
    <property type="match status" value="1"/>
</dbReference>
<dbReference type="InterPro" id="IPR052530">
    <property type="entry name" value="NAD(P)H_nitroreductase"/>
</dbReference>
<dbReference type="InterPro" id="IPR000415">
    <property type="entry name" value="Nitroreductase-like"/>
</dbReference>
<evidence type="ECO:0000256" key="5">
    <source>
        <dbReference type="ARBA" id="ARBA00023002"/>
    </source>
</evidence>
<keyword evidence="3 7" id="KW-0288">FMN</keyword>
<name>A0A086Y777_9RHOB</name>
<keyword evidence="4 7" id="KW-0521">NADP</keyword>
<evidence type="ECO:0000313" key="11">
    <source>
        <dbReference type="Proteomes" id="UP000028824"/>
    </source>
</evidence>
<organism evidence="10 11">
    <name type="scientific">Paenirhodobacter enshiensis</name>
    <dbReference type="NCBI Taxonomy" id="1105367"/>
    <lineage>
        <taxon>Bacteria</taxon>
        <taxon>Pseudomonadati</taxon>
        <taxon>Pseudomonadota</taxon>
        <taxon>Alphaproteobacteria</taxon>
        <taxon>Rhodobacterales</taxon>
        <taxon>Rhodobacter group</taxon>
        <taxon>Paenirhodobacter</taxon>
    </lineage>
</organism>
<protein>
    <recommendedName>
        <fullName evidence="7">Putative NAD(P)H nitroreductase</fullName>
        <ecNumber evidence="7">1.-.-.-</ecNumber>
    </recommendedName>
</protein>
<dbReference type="Pfam" id="PF00881">
    <property type="entry name" value="Nitroreductase"/>
    <property type="match status" value="1"/>
</dbReference>
<comment type="cofactor">
    <cofactor evidence="8">
        <name>FMN</name>
        <dbReference type="ChEBI" id="CHEBI:58210"/>
    </cofactor>
    <text evidence="8">Binds 1 FMN per subunit.</text>
</comment>
<feature type="domain" description="Nitroreductase" evidence="9">
    <location>
        <begin position="24"/>
        <end position="171"/>
    </location>
</feature>
<dbReference type="eggNOG" id="COG0778">
    <property type="taxonomic scope" value="Bacteria"/>
</dbReference>
<gene>
    <name evidence="10" type="ORF">CG50_06585</name>
</gene>
<dbReference type="GO" id="GO:0016491">
    <property type="term" value="F:oxidoreductase activity"/>
    <property type="evidence" value="ECO:0007669"/>
    <property type="project" value="UniProtKB-UniRule"/>
</dbReference>